<sequence>MKLLKTWIVGMLLLLLSCSNQTDQSITGYAVHFADDQVLIVEAIQHSTTNQIEVRDAVWITNLKDERIGSLLTVKLGDGYDTYPGVSSAKKIIQEQQLPGEKEIIRACLDYANEKWNEGIAVIDNIQYHNANEQWEVVIGNLFNDNSITVVIGKDKVITEK</sequence>
<name>A0A919YUW0_9BACL</name>
<dbReference type="EMBL" id="BOSE01000006">
    <property type="protein sequence ID" value="GIP17711.1"/>
    <property type="molecule type" value="Genomic_DNA"/>
</dbReference>
<evidence type="ECO:0000256" key="1">
    <source>
        <dbReference type="SAM" id="SignalP"/>
    </source>
</evidence>
<dbReference type="Proteomes" id="UP000683139">
    <property type="component" value="Unassembled WGS sequence"/>
</dbReference>
<feature type="chain" id="PRO_5038475482" description="DUF3221 domain-containing protein" evidence="1">
    <location>
        <begin position="23"/>
        <end position="161"/>
    </location>
</feature>
<reference evidence="2" key="1">
    <citation type="submission" date="2021-03" db="EMBL/GenBank/DDBJ databases">
        <title>Antimicrobial resistance genes in bacteria isolated from Japanese honey, and their potential for conferring macrolide and lincosamide resistance in the American foulbrood pathogen Paenibacillus larvae.</title>
        <authorList>
            <person name="Okamoto M."/>
            <person name="Kumagai M."/>
            <person name="Kanamori H."/>
            <person name="Takamatsu D."/>
        </authorList>
    </citation>
    <scope>NUCLEOTIDE SEQUENCE</scope>
    <source>
        <strain evidence="2">J40TS1</strain>
    </source>
</reference>
<keyword evidence="3" id="KW-1185">Reference proteome</keyword>
<feature type="signal peptide" evidence="1">
    <location>
        <begin position="1"/>
        <end position="22"/>
    </location>
</feature>
<proteinExistence type="predicted"/>
<protein>
    <recommendedName>
        <fullName evidence="4">DUF3221 domain-containing protein</fullName>
    </recommendedName>
</protein>
<evidence type="ECO:0008006" key="4">
    <source>
        <dbReference type="Google" id="ProtNLM"/>
    </source>
</evidence>
<dbReference type="RefSeq" id="WP_213517318.1">
    <property type="nucleotide sequence ID" value="NZ_BOSE01000006.1"/>
</dbReference>
<accession>A0A919YUW0</accession>
<gene>
    <name evidence="2" type="ORF">J40TS1_33530</name>
</gene>
<dbReference type="PROSITE" id="PS51257">
    <property type="entry name" value="PROKAR_LIPOPROTEIN"/>
    <property type="match status" value="1"/>
</dbReference>
<keyword evidence="1" id="KW-0732">Signal</keyword>
<comment type="caution">
    <text evidence="2">The sequence shown here is derived from an EMBL/GenBank/DDBJ whole genome shotgun (WGS) entry which is preliminary data.</text>
</comment>
<evidence type="ECO:0000313" key="3">
    <source>
        <dbReference type="Proteomes" id="UP000683139"/>
    </source>
</evidence>
<dbReference type="AlphaFoldDB" id="A0A919YUW0"/>
<evidence type="ECO:0000313" key="2">
    <source>
        <dbReference type="EMBL" id="GIP17711.1"/>
    </source>
</evidence>
<organism evidence="2 3">
    <name type="scientific">Paenibacillus montaniterrae</name>
    <dbReference type="NCBI Taxonomy" id="429341"/>
    <lineage>
        <taxon>Bacteria</taxon>
        <taxon>Bacillati</taxon>
        <taxon>Bacillota</taxon>
        <taxon>Bacilli</taxon>
        <taxon>Bacillales</taxon>
        <taxon>Paenibacillaceae</taxon>
        <taxon>Paenibacillus</taxon>
    </lineage>
</organism>